<dbReference type="Gene3D" id="2.130.10.10">
    <property type="entry name" value="YVTN repeat-like/Quinoprotein amine dehydrogenase"/>
    <property type="match status" value="1"/>
</dbReference>
<feature type="chain" id="PRO_5039620553" description="WD40 repeat protein" evidence="1">
    <location>
        <begin position="22"/>
        <end position="632"/>
    </location>
</feature>
<dbReference type="InterPro" id="IPR015943">
    <property type="entry name" value="WD40/YVTN_repeat-like_dom_sf"/>
</dbReference>
<proteinExistence type="predicted"/>
<dbReference type="Proteomes" id="UP000293638">
    <property type="component" value="Unassembled WGS sequence"/>
</dbReference>
<accession>A0A4Q7NQ10</accession>
<comment type="caution">
    <text evidence="2">The sequence shown here is derived from an EMBL/GenBank/DDBJ whole genome shotgun (WGS) entry which is preliminary data.</text>
</comment>
<evidence type="ECO:0008006" key="4">
    <source>
        <dbReference type="Google" id="ProtNLM"/>
    </source>
</evidence>
<organism evidence="2 3">
    <name type="scientific">Motilibacter rhizosphaerae</name>
    <dbReference type="NCBI Taxonomy" id="598652"/>
    <lineage>
        <taxon>Bacteria</taxon>
        <taxon>Bacillati</taxon>
        <taxon>Actinomycetota</taxon>
        <taxon>Actinomycetes</taxon>
        <taxon>Motilibacterales</taxon>
        <taxon>Motilibacteraceae</taxon>
        <taxon>Motilibacter</taxon>
    </lineage>
</organism>
<dbReference type="InterPro" id="IPR011041">
    <property type="entry name" value="Quinoprot_gluc/sorb_DH_b-prop"/>
</dbReference>
<dbReference type="InterPro" id="IPR011044">
    <property type="entry name" value="Quino_amine_DH_bsu"/>
</dbReference>
<keyword evidence="1" id="KW-0732">Signal</keyword>
<sequence>MNRPLGLVVALAAVLAPPALPASARAGAATPSVDRVLLLTAPPSGMPLSPAGPSAAAAVSLSAVASDRPGYREWLAQVPYAQDVLLAADGSTTATTTRDDQTWVGVRSTDGTRERSYPFPGRGHPALLAAESTDGRTLVLRSAQSAGTDEYLLWRPGAAAAARRIADASGPVAVDPSRPGTVLLASAADGVRRWAAGRLTTLVSPKELGSLVGEPAAVAASPDGTRVAVEDSAGHLVAFDAEGRPLRRTPVAVPSQPTARPLLAFSRDGEAVYATTGAPGPDPALSALTGLVRVPVTGPARTTTLLRPGQQSVSALAVAPGRPRDPQAPAGLAVTQALGGVAVGWPALPAGSRARLVRYPGDVAAGRGTALRLPHGARRLVDPLVAGSRATYVLWAVDRSGRAHGPLTAHVVALSRPRATGVVVPSDAGPGVLGPLSWRSPGAPAGTHYLVSDGRWAYSGSETALATSAYGPGVGGTYSITAFDPFGNATAVARTSLAAETDQADGSFTGRWTRVADAGAWGGSLSGTTEPGAALRSGVAFVGSADPLTLYVIGEQGPDHGELAVELDGKRVAVVDTQAPALVERAHLWSATLRTGPGDHTLRVVALGTAGRPLVVVDAFAGTGVTSGLGPE</sequence>
<gene>
    <name evidence="2" type="ORF">EV189_2708</name>
</gene>
<reference evidence="2 3" key="1">
    <citation type="submission" date="2019-02" db="EMBL/GenBank/DDBJ databases">
        <title>Genomic Encyclopedia of Type Strains, Phase IV (KMG-IV): sequencing the most valuable type-strain genomes for metagenomic binning, comparative biology and taxonomic classification.</title>
        <authorList>
            <person name="Goeker M."/>
        </authorList>
    </citation>
    <scope>NUCLEOTIDE SEQUENCE [LARGE SCALE GENOMIC DNA]</scope>
    <source>
        <strain evidence="2 3">DSM 45622</strain>
    </source>
</reference>
<dbReference type="AlphaFoldDB" id="A0A4Q7NQ10"/>
<dbReference type="RefSeq" id="WP_130493420.1">
    <property type="nucleotide sequence ID" value="NZ_SGXD01000003.1"/>
</dbReference>
<dbReference type="EMBL" id="SGXD01000003">
    <property type="protein sequence ID" value="RZS87283.1"/>
    <property type="molecule type" value="Genomic_DNA"/>
</dbReference>
<dbReference type="SUPFAM" id="SSF50969">
    <property type="entry name" value="YVTN repeat-like/Quinoprotein amine dehydrogenase"/>
    <property type="match status" value="1"/>
</dbReference>
<feature type="signal peptide" evidence="1">
    <location>
        <begin position="1"/>
        <end position="21"/>
    </location>
</feature>
<evidence type="ECO:0000313" key="2">
    <source>
        <dbReference type="EMBL" id="RZS87283.1"/>
    </source>
</evidence>
<evidence type="ECO:0000313" key="3">
    <source>
        <dbReference type="Proteomes" id="UP000293638"/>
    </source>
</evidence>
<keyword evidence="3" id="KW-1185">Reference proteome</keyword>
<dbReference type="SUPFAM" id="SSF50952">
    <property type="entry name" value="Soluble quinoprotein glucose dehydrogenase"/>
    <property type="match status" value="1"/>
</dbReference>
<evidence type="ECO:0000256" key="1">
    <source>
        <dbReference type="SAM" id="SignalP"/>
    </source>
</evidence>
<dbReference type="OrthoDB" id="134501at2"/>
<name>A0A4Q7NQ10_9ACTN</name>
<protein>
    <recommendedName>
        <fullName evidence="4">WD40 repeat protein</fullName>
    </recommendedName>
</protein>